<proteinExistence type="predicted"/>
<name>A0A7S2TCD7_PROMC</name>
<dbReference type="AlphaFoldDB" id="A0A7S2TCD7"/>
<dbReference type="EMBL" id="HBHN01010400">
    <property type="protein sequence ID" value="CAD9725488.1"/>
    <property type="molecule type" value="Transcribed_RNA"/>
</dbReference>
<gene>
    <name evidence="1" type="ORF">PMIC02512_LOCUS2779</name>
</gene>
<sequence length="104" mass="11377">MLTCRRAAPPGGAARQCSSVCAFACWVRIRGISTRGKKKKKKKKLSCRYVAGVRSHFGSSGFVQVKWCCIACHLLFFGLKQEKQWALNAHMSPRRTAGGGCSAV</sequence>
<accession>A0A7S2TCD7</accession>
<organism evidence="1">
    <name type="scientific">Prorocentrum micans</name>
    <name type="common">Red tide dinoflagellate</name>
    <dbReference type="NCBI Taxonomy" id="2945"/>
    <lineage>
        <taxon>Eukaryota</taxon>
        <taxon>Sar</taxon>
        <taxon>Alveolata</taxon>
        <taxon>Dinophyceae</taxon>
        <taxon>Prorocentrales</taxon>
        <taxon>Prorocentraceae</taxon>
        <taxon>Prorocentrum</taxon>
    </lineage>
</organism>
<protein>
    <submittedName>
        <fullName evidence="1">Uncharacterized protein</fullName>
    </submittedName>
</protein>
<evidence type="ECO:0000313" key="1">
    <source>
        <dbReference type="EMBL" id="CAD9725488.1"/>
    </source>
</evidence>
<reference evidence="1" key="1">
    <citation type="submission" date="2021-01" db="EMBL/GenBank/DDBJ databases">
        <authorList>
            <person name="Corre E."/>
            <person name="Pelletier E."/>
            <person name="Niang G."/>
            <person name="Scheremetjew M."/>
            <person name="Finn R."/>
            <person name="Kale V."/>
            <person name="Holt S."/>
            <person name="Cochrane G."/>
            <person name="Meng A."/>
            <person name="Brown T."/>
            <person name="Cohen L."/>
        </authorList>
    </citation>
    <scope>NUCLEOTIDE SEQUENCE</scope>
    <source>
        <strain evidence="1">CCCM 845</strain>
    </source>
</reference>